<protein>
    <submittedName>
        <fullName evidence="3">Uncharacterized protein</fullName>
    </submittedName>
</protein>
<dbReference type="RefSeq" id="WP_138597226.1">
    <property type="nucleotide sequence ID" value="NZ_PNCK01000041.1"/>
</dbReference>
<keyword evidence="1" id="KW-0472">Membrane</keyword>
<feature type="transmembrane region" description="Helical" evidence="1">
    <location>
        <begin position="28"/>
        <end position="44"/>
    </location>
</feature>
<evidence type="ECO:0000313" key="4">
    <source>
        <dbReference type="Proteomes" id="UP000305730"/>
    </source>
</evidence>
<dbReference type="EMBL" id="PNCK01000041">
    <property type="protein sequence ID" value="TMP42276.1"/>
    <property type="molecule type" value="Genomic_DNA"/>
</dbReference>
<feature type="transmembrane region" description="Helical" evidence="1">
    <location>
        <begin position="7"/>
        <end position="22"/>
    </location>
</feature>
<evidence type="ECO:0000256" key="1">
    <source>
        <dbReference type="SAM" id="Phobius"/>
    </source>
</evidence>
<organism evidence="3 5">
    <name type="scientific">Pseudoalteromonas citrea</name>
    <dbReference type="NCBI Taxonomy" id="43655"/>
    <lineage>
        <taxon>Bacteria</taxon>
        <taxon>Pseudomonadati</taxon>
        <taxon>Pseudomonadota</taxon>
        <taxon>Gammaproteobacteria</taxon>
        <taxon>Alteromonadales</taxon>
        <taxon>Pseudoalteromonadaceae</taxon>
        <taxon>Pseudoalteromonas</taxon>
    </lineage>
</organism>
<reference evidence="3" key="3">
    <citation type="submission" date="2019-09" db="EMBL/GenBank/DDBJ databases">
        <title>Co-occurence of chitin degradation, pigmentation and bioactivity in marine Pseudoalteromonas.</title>
        <authorList>
            <person name="Sonnenschein E.C."/>
            <person name="Bech P.K."/>
        </authorList>
    </citation>
    <scope>NUCLEOTIDE SEQUENCE</scope>
    <source>
        <strain evidence="3">S2231</strain>
        <strain evidence="2">S2233</strain>
    </source>
</reference>
<feature type="transmembrane region" description="Helical" evidence="1">
    <location>
        <begin position="169"/>
        <end position="187"/>
    </location>
</feature>
<evidence type="ECO:0000313" key="2">
    <source>
        <dbReference type="EMBL" id="TMP42276.1"/>
    </source>
</evidence>
<sequence length="199" mass="23550">MTNSNKLFILMMLTFTSYIFIENPHITIKLYLISAAFIALYSILKKELNMLHISAFVISLCTIEYITIGFFDNFLKSSFSDKLTVAILYYTYQILFNIIGFFVFIFRVQISRALSRSKEIKLTPFDNIIHWVFIYKFIVISLHTIDYYINSKHDISTLSFFYTYYEELIYFGMAAIITILVCMAIYYEKEKINNEPKEV</sequence>
<dbReference type="AlphaFoldDB" id="A0A5S3XLA2"/>
<gene>
    <name evidence="3" type="ORF">CWB96_17830</name>
    <name evidence="2" type="ORF">CWB97_12180</name>
</gene>
<feature type="transmembrane region" description="Helical" evidence="1">
    <location>
        <begin position="51"/>
        <end position="71"/>
    </location>
</feature>
<dbReference type="Proteomes" id="UP000307706">
    <property type="component" value="Unassembled WGS sequence"/>
</dbReference>
<dbReference type="EMBL" id="PNCL01000105">
    <property type="protein sequence ID" value="TMP55150.1"/>
    <property type="molecule type" value="Genomic_DNA"/>
</dbReference>
<proteinExistence type="predicted"/>
<keyword evidence="1" id="KW-0812">Transmembrane</keyword>
<comment type="caution">
    <text evidence="3">The sequence shown here is derived from an EMBL/GenBank/DDBJ whole genome shotgun (WGS) entry which is preliminary data.</text>
</comment>
<keyword evidence="1" id="KW-1133">Transmembrane helix</keyword>
<feature type="transmembrane region" description="Helical" evidence="1">
    <location>
        <begin position="128"/>
        <end position="149"/>
    </location>
</feature>
<dbReference type="Proteomes" id="UP000305730">
    <property type="component" value="Unassembled WGS sequence"/>
</dbReference>
<reference evidence="4 5" key="2">
    <citation type="submission" date="2019-06" db="EMBL/GenBank/DDBJ databases">
        <title>Co-occurence of chitin degradation, pigmentation and bioactivity in marine Pseudoalteromonas.</title>
        <authorList>
            <person name="Sonnenschein E.C."/>
            <person name="Bech P.K."/>
        </authorList>
    </citation>
    <scope>NUCLEOTIDE SEQUENCE [LARGE SCALE GENOMIC DNA]</scope>
    <source>
        <strain evidence="5">S2231</strain>
        <strain evidence="4">S2233</strain>
    </source>
</reference>
<reference evidence="3 5" key="1">
    <citation type="submission" date="2017-12" db="EMBL/GenBank/DDBJ databases">
        <authorList>
            <person name="Paulsen S."/>
            <person name="Gram L.K."/>
        </authorList>
    </citation>
    <scope>NUCLEOTIDE SEQUENCE [LARGE SCALE GENOMIC DNA]</scope>
    <source>
        <strain evidence="3 5">S2231</strain>
        <strain evidence="2">S2233</strain>
    </source>
</reference>
<evidence type="ECO:0000313" key="5">
    <source>
        <dbReference type="Proteomes" id="UP000307706"/>
    </source>
</evidence>
<name>A0A5S3XLA2_9GAMM</name>
<accession>A0A5S3XLA2</accession>
<keyword evidence="4" id="KW-1185">Reference proteome</keyword>
<evidence type="ECO:0000313" key="3">
    <source>
        <dbReference type="EMBL" id="TMP55150.1"/>
    </source>
</evidence>
<feature type="transmembrane region" description="Helical" evidence="1">
    <location>
        <begin position="83"/>
        <end position="108"/>
    </location>
</feature>